<evidence type="ECO:0000256" key="2">
    <source>
        <dbReference type="SAM" id="Phobius"/>
    </source>
</evidence>
<sequence length="236" mass="27593">MSSDQLDSKVPSRPTSPTIHVEQPDDIPLGFEFELEENTSQLSPIQADNSIRMPDFDRHRHPNVKLFVMTSTILGCSVLIYQAIRNIPREYHWVLFTDQQYRQPSVVEYAEMILRISMDLLFPFSLILSFLATHLSISMEPGLAFRIRNPVPIIAKFLTLAFFHRCFVNFVYSISLLQCLSTSGNWLFWEEYLTVTCYGIFWMFQLLNVSIFSRLTVFHFIRARESFEMRQMALDA</sequence>
<feature type="transmembrane region" description="Helical" evidence="2">
    <location>
        <begin position="192"/>
        <end position="221"/>
    </location>
</feature>
<evidence type="ECO:0000256" key="1">
    <source>
        <dbReference type="SAM" id="MobiDB-lite"/>
    </source>
</evidence>
<feature type="region of interest" description="Disordered" evidence="1">
    <location>
        <begin position="1"/>
        <end position="24"/>
    </location>
</feature>
<dbReference type="WBParaSite" id="Csp11.Scaffold629.g9927.t1">
    <property type="protein sequence ID" value="Csp11.Scaffold629.g9927.t1"/>
    <property type="gene ID" value="Csp11.Scaffold629.g9927"/>
</dbReference>
<reference evidence="4" key="1">
    <citation type="submission" date="2016-11" db="UniProtKB">
        <authorList>
            <consortium name="WormBaseParasite"/>
        </authorList>
    </citation>
    <scope>IDENTIFICATION</scope>
</reference>
<organism evidence="3 4">
    <name type="scientific">Caenorhabditis tropicalis</name>
    <dbReference type="NCBI Taxonomy" id="1561998"/>
    <lineage>
        <taxon>Eukaryota</taxon>
        <taxon>Metazoa</taxon>
        <taxon>Ecdysozoa</taxon>
        <taxon>Nematoda</taxon>
        <taxon>Chromadorea</taxon>
        <taxon>Rhabditida</taxon>
        <taxon>Rhabditina</taxon>
        <taxon>Rhabditomorpha</taxon>
        <taxon>Rhabditoidea</taxon>
        <taxon>Rhabditidae</taxon>
        <taxon>Peloderinae</taxon>
        <taxon>Caenorhabditis</taxon>
    </lineage>
</organism>
<dbReference type="AlphaFoldDB" id="A0A1I7UJE9"/>
<keyword evidence="2" id="KW-0812">Transmembrane</keyword>
<accession>A0A1I7UJE9</accession>
<keyword evidence="2" id="KW-0472">Membrane</keyword>
<evidence type="ECO:0000313" key="3">
    <source>
        <dbReference type="Proteomes" id="UP000095282"/>
    </source>
</evidence>
<dbReference type="Proteomes" id="UP000095282">
    <property type="component" value="Unplaced"/>
</dbReference>
<dbReference type="eggNOG" id="ENOG502T39Y">
    <property type="taxonomic scope" value="Eukaryota"/>
</dbReference>
<proteinExistence type="predicted"/>
<keyword evidence="3" id="KW-1185">Reference proteome</keyword>
<evidence type="ECO:0000313" key="4">
    <source>
        <dbReference type="WBParaSite" id="Csp11.Scaffold629.g9927.t1"/>
    </source>
</evidence>
<name>A0A1I7UJE9_9PELO</name>
<protein>
    <submittedName>
        <fullName evidence="4">Transmembrane protein</fullName>
    </submittedName>
</protein>
<keyword evidence="2" id="KW-1133">Transmembrane helix</keyword>
<feature type="transmembrane region" description="Helical" evidence="2">
    <location>
        <begin position="112"/>
        <end position="132"/>
    </location>
</feature>
<feature type="transmembrane region" description="Helical" evidence="2">
    <location>
        <begin position="66"/>
        <end position="84"/>
    </location>
</feature>